<dbReference type="EMBL" id="CP141531">
    <property type="protein sequence ID" value="WRO07406.1"/>
    <property type="molecule type" value="Genomic_DNA"/>
</dbReference>
<dbReference type="EMBL" id="AP017649">
    <property type="protein sequence ID" value="BAZ97464.1"/>
    <property type="molecule type" value="Genomic_DNA"/>
</dbReference>
<reference evidence="4" key="3">
    <citation type="submission" date="2023-12" db="EMBL/GenBank/DDBJ databases">
        <title>Isolation of organohalide respiring bacteria Dehalococcoides mccartyi strain GPTCE1 in groundwater collected near a chemical plant in Suzhou, China.</title>
        <authorList>
            <person name="Liu G."/>
        </authorList>
    </citation>
    <scope>NUCLEOTIDE SEQUENCE</scope>
    <source>
        <strain evidence="4">GPTCE1</strain>
    </source>
</reference>
<evidence type="ECO:0000313" key="6">
    <source>
        <dbReference type="Proteomes" id="UP000218257"/>
    </source>
</evidence>
<dbReference type="AlphaFoldDB" id="A0A0V8LX13"/>
<dbReference type="eggNOG" id="ENOG5030T0N">
    <property type="taxonomic scope" value="Bacteria"/>
</dbReference>
<keyword evidence="1" id="KW-0175">Coiled coil</keyword>
<dbReference type="Proteomes" id="UP001327986">
    <property type="component" value="Chromosome"/>
</dbReference>
<dbReference type="Proteomes" id="UP000218257">
    <property type="component" value="Chromosome"/>
</dbReference>
<evidence type="ECO:0000313" key="3">
    <source>
        <dbReference type="EMBL" id="KSV16056.1"/>
    </source>
</evidence>
<dbReference type="GeneID" id="3229712"/>
<dbReference type="RefSeq" id="WP_010936712.1">
    <property type="nucleotide sequence ID" value="NZ_AP017649.1"/>
</dbReference>
<evidence type="ECO:0000313" key="4">
    <source>
        <dbReference type="EMBL" id="WRO07406.1"/>
    </source>
</evidence>
<organism evidence="3 5">
    <name type="scientific">Dehalococcoides mccartyi</name>
    <dbReference type="NCBI Taxonomy" id="61435"/>
    <lineage>
        <taxon>Bacteria</taxon>
        <taxon>Bacillati</taxon>
        <taxon>Chloroflexota</taxon>
        <taxon>Dehalococcoidia</taxon>
        <taxon>Dehalococcoidales</taxon>
        <taxon>Dehalococcoidaceae</taxon>
        <taxon>Dehalococcoides</taxon>
    </lineage>
</organism>
<reference evidence="3 5" key="1">
    <citation type="journal article" date="2015" name="Sci. Rep.">
        <title>A comparative genomics and reductive dehalogenase gene transcription study of two chloroethene-respiring bacteria, Dehalococcoides mccartyi strains MB and 11a.</title>
        <authorList>
            <person name="Low A."/>
            <person name="Shen Z."/>
            <person name="Cheng D."/>
            <person name="Rogers M.J."/>
            <person name="Lee P.K."/>
            <person name="He J."/>
        </authorList>
    </citation>
    <scope>NUCLEOTIDE SEQUENCE [LARGE SCALE GENOMIC DNA]</scope>
    <source>
        <strain evidence="3 5">MB</strain>
    </source>
</reference>
<feature type="coiled-coil region" evidence="1">
    <location>
        <begin position="27"/>
        <end position="54"/>
    </location>
</feature>
<dbReference type="PATRIC" id="fig|61435.5.peg.1610"/>
<proteinExistence type="predicted"/>
<accession>A0A0V8LX13</accession>
<evidence type="ECO:0000313" key="5">
    <source>
        <dbReference type="Proteomes" id="UP000053577"/>
    </source>
</evidence>
<reference evidence="2 6" key="2">
    <citation type="journal article" date="2017" name="Sci. Rep.">
        <title>Isolation and genomic characterization of a Dehalococcoides strain suggests genomic rearrangement during culture.</title>
        <authorList>
            <person name="Yohda M."/>
            <person name="Ikegami K."/>
            <person name="Aita Y."/>
            <person name="Kitajima M."/>
            <person name="Takechi A."/>
            <person name="Iwamoto M."/>
            <person name="Fukuda T."/>
            <person name="Tamura N."/>
            <person name="Shibasaki J."/>
            <person name="Koike S."/>
            <person name="Komatsu D."/>
            <person name="Miyagi S."/>
            <person name="Nishimura M."/>
            <person name="Uchino Y."/>
            <person name="Shiroma A."/>
            <person name="Shimoji M."/>
            <person name="Tamotsu H."/>
            <person name="Ashimine N."/>
            <person name="Shinzato M."/>
            <person name="Ohki S."/>
            <person name="Nakano K."/>
            <person name="Teruya K."/>
            <person name="Satou K."/>
            <person name="Hirano T."/>
            <person name="Yagi O."/>
        </authorList>
    </citation>
    <scope>NUCLEOTIDE SEQUENCE [LARGE SCALE GENOMIC DNA]</scope>
    <source>
        <strain evidence="2 6">UCH-ATV1</strain>
    </source>
</reference>
<dbReference type="EMBL" id="JGYD01000029">
    <property type="protein sequence ID" value="KSV16056.1"/>
    <property type="molecule type" value="Genomic_DNA"/>
</dbReference>
<name>A0A0V8LX13_9CHLR</name>
<evidence type="ECO:0000313" key="2">
    <source>
        <dbReference type="EMBL" id="BAZ97464.1"/>
    </source>
</evidence>
<sequence>MNQPTKGSHEILSKPLPQILDEIDGSIIRAEQAAADARKAAEEARRAGEEAAEAVMKKIRNVFNKMVEDITTELATHENKPQK</sequence>
<evidence type="ECO:0000256" key="1">
    <source>
        <dbReference type="SAM" id="Coils"/>
    </source>
</evidence>
<gene>
    <name evidence="3" type="ORF">DA01_08175</name>
    <name evidence="2" type="ORF">DEHALATV1_0836</name>
    <name evidence="4" type="ORF">VLL09_00460</name>
</gene>
<dbReference type="Proteomes" id="UP000053577">
    <property type="component" value="Unassembled WGS sequence"/>
</dbReference>
<protein>
    <submittedName>
        <fullName evidence="3">Uncharacterized protein</fullName>
    </submittedName>
</protein>